<dbReference type="PANTHER" id="PTHR11070:SF2">
    <property type="entry name" value="ATP-DEPENDENT DNA HELICASE SRS2"/>
    <property type="match status" value="1"/>
</dbReference>
<organism evidence="14 15">
    <name type="scientific">Phorcysia thermohydrogeniphila</name>
    <dbReference type="NCBI Taxonomy" id="936138"/>
    <lineage>
        <taxon>Bacteria</taxon>
        <taxon>Pseudomonadati</taxon>
        <taxon>Aquificota</taxon>
        <taxon>Aquificia</taxon>
        <taxon>Desulfurobacteriales</taxon>
        <taxon>Desulfurobacteriaceae</taxon>
        <taxon>Phorcysia</taxon>
    </lineage>
</organism>
<dbReference type="InterPro" id="IPR000212">
    <property type="entry name" value="DNA_helicase_UvrD/REP"/>
</dbReference>
<dbReference type="InterPro" id="IPR013986">
    <property type="entry name" value="DExx_box_DNA_helicase_dom_sf"/>
</dbReference>
<comment type="similarity">
    <text evidence="1">Belongs to the helicase family. UvrD subfamily.</text>
</comment>
<reference evidence="14 15" key="1">
    <citation type="submission" date="2019-03" db="EMBL/GenBank/DDBJ databases">
        <title>Genomic Encyclopedia of Archaeal and Bacterial Type Strains, Phase II (KMG-II): from individual species to whole genera.</title>
        <authorList>
            <person name="Goeker M."/>
        </authorList>
    </citation>
    <scope>NUCLEOTIDE SEQUENCE [LARGE SCALE GENOMIC DNA]</scope>
    <source>
        <strain evidence="14 15">DSM 24425</strain>
    </source>
</reference>
<comment type="catalytic activity">
    <reaction evidence="11">
        <text>ATP + H2O = ADP + phosphate + H(+)</text>
        <dbReference type="Rhea" id="RHEA:13065"/>
        <dbReference type="ChEBI" id="CHEBI:15377"/>
        <dbReference type="ChEBI" id="CHEBI:15378"/>
        <dbReference type="ChEBI" id="CHEBI:30616"/>
        <dbReference type="ChEBI" id="CHEBI:43474"/>
        <dbReference type="ChEBI" id="CHEBI:456216"/>
        <dbReference type="EC" id="5.6.2.4"/>
    </reaction>
</comment>
<dbReference type="InterPro" id="IPR027417">
    <property type="entry name" value="P-loop_NTPase"/>
</dbReference>
<keyword evidence="6" id="KW-0238">DNA-binding</keyword>
<keyword evidence="15" id="KW-1185">Reference proteome</keyword>
<keyword evidence="3 12" id="KW-0378">Hydrolase</keyword>
<accession>A0A4R1G9K2</accession>
<evidence type="ECO:0000256" key="5">
    <source>
        <dbReference type="ARBA" id="ARBA00022840"/>
    </source>
</evidence>
<keyword evidence="2 12" id="KW-0547">Nucleotide-binding</keyword>
<dbReference type="RefSeq" id="WP_132526439.1">
    <property type="nucleotide sequence ID" value="NZ_SMFV01000003.1"/>
</dbReference>
<dbReference type="GO" id="GO:0016887">
    <property type="term" value="F:ATP hydrolysis activity"/>
    <property type="evidence" value="ECO:0007669"/>
    <property type="project" value="RHEA"/>
</dbReference>
<dbReference type="AlphaFoldDB" id="A0A4R1G9K2"/>
<dbReference type="Gene3D" id="3.40.50.300">
    <property type="entry name" value="P-loop containing nucleotide triphosphate hydrolases"/>
    <property type="match status" value="3"/>
</dbReference>
<evidence type="ECO:0000256" key="7">
    <source>
        <dbReference type="ARBA" id="ARBA00023235"/>
    </source>
</evidence>
<dbReference type="Gene3D" id="1.10.10.160">
    <property type="match status" value="1"/>
</dbReference>
<dbReference type="EMBL" id="SMFV01000003">
    <property type="protein sequence ID" value="TCK04584.1"/>
    <property type="molecule type" value="Genomic_DNA"/>
</dbReference>
<keyword evidence="4 12" id="KW-0347">Helicase</keyword>
<sequence length="725" mass="84957">MLLGDERFFELVEEIGGKRLNNEQKEAITYTDGPLKVVAGPGSGKTEVIVLRALYLIAVKGVNPRSIFLVTFTKKASEEFFSRFVTYAGALKEKVKELSFEPYDIYAGTLHSLALKVMEEFQFSRFERYRLLEDFERDIILFKEFQDLKEGSKYRYFFDFFQLEREGITQEELYLQKLDVLSRLFEFIPQNLVDWRRLRGKKGTLGEAVELYVRYRKLLKNEKRLDYVHAEELFLRFLESEEGKRFLNGDGSEFFPGIDWVMVDEYQDTNPLDEEIYFALASRSKNITVVGDDNQALYRFRGAVVDCFIDFEKKCKERFGTEVKVVNLSKNYRSDREIVAFINYFITKHLKVNNEIRRGWERLSVKNKEKIKFASGIKSHEFLGDSVVEIKAGSNEELARKCCFFVKELKRKGVIKNYSDVVLLLPSTREFSKAGEKLAGYIKEVFTREGIPVYNPRSKALVMQKEVATVIGALCEIFPSEEFQEVIDEKVKFWKGTFNSEASPKLKEHVRNWKEKVESSKEESFNVMEIFYSLLQFEPLKSFKEELLTSLNLAKFSQLLSLFSQRVGEIPVENGKVKKEWLSEFYGTFLYLLSVKDADLKEVESVPEDMFPIMTFHQSKGLEFPIVIVGDLTEHRGDFKLGRLERLFGRDLSWERNTIDAVRKFYVAYSRAKYCLLILRKPEEETPEEGKPWKLAALPGFEREWHEEFSRKFREKLRERERGGH</sequence>
<evidence type="ECO:0000259" key="13">
    <source>
        <dbReference type="PROSITE" id="PS51198"/>
    </source>
</evidence>
<evidence type="ECO:0000256" key="1">
    <source>
        <dbReference type="ARBA" id="ARBA00009922"/>
    </source>
</evidence>
<evidence type="ECO:0000256" key="2">
    <source>
        <dbReference type="ARBA" id="ARBA00022741"/>
    </source>
</evidence>
<comment type="catalytic activity">
    <reaction evidence="8">
        <text>Couples ATP hydrolysis with the unwinding of duplex DNA by translocating in the 3'-5' direction.</text>
        <dbReference type="EC" id="5.6.2.4"/>
    </reaction>
</comment>
<dbReference type="Pfam" id="PF00580">
    <property type="entry name" value="UvrD-helicase"/>
    <property type="match status" value="1"/>
</dbReference>
<keyword evidence="5 12" id="KW-0067">ATP-binding</keyword>
<evidence type="ECO:0000256" key="4">
    <source>
        <dbReference type="ARBA" id="ARBA00022806"/>
    </source>
</evidence>
<evidence type="ECO:0000313" key="14">
    <source>
        <dbReference type="EMBL" id="TCK04584.1"/>
    </source>
</evidence>
<evidence type="ECO:0000256" key="9">
    <source>
        <dbReference type="ARBA" id="ARBA00034808"/>
    </source>
</evidence>
<evidence type="ECO:0000256" key="11">
    <source>
        <dbReference type="ARBA" id="ARBA00048988"/>
    </source>
</evidence>
<dbReference type="EC" id="5.6.2.4" evidence="9"/>
<evidence type="ECO:0000256" key="12">
    <source>
        <dbReference type="PROSITE-ProRule" id="PRU00560"/>
    </source>
</evidence>
<dbReference type="SUPFAM" id="SSF52540">
    <property type="entry name" value="P-loop containing nucleoside triphosphate hydrolases"/>
    <property type="match status" value="1"/>
</dbReference>
<evidence type="ECO:0000256" key="8">
    <source>
        <dbReference type="ARBA" id="ARBA00034617"/>
    </source>
</evidence>
<dbReference type="OrthoDB" id="9810135at2"/>
<dbReference type="InterPro" id="IPR014017">
    <property type="entry name" value="DNA_helicase_UvrD-like_C"/>
</dbReference>
<dbReference type="CDD" id="cd17932">
    <property type="entry name" value="DEXQc_UvrD"/>
    <property type="match status" value="1"/>
</dbReference>
<comment type="caution">
    <text evidence="14">The sequence shown here is derived from an EMBL/GenBank/DDBJ whole genome shotgun (WGS) entry which is preliminary data.</text>
</comment>
<dbReference type="GO" id="GO:0005524">
    <property type="term" value="F:ATP binding"/>
    <property type="evidence" value="ECO:0007669"/>
    <property type="project" value="UniProtKB-UniRule"/>
</dbReference>
<gene>
    <name evidence="14" type="ORF">CLV27_1017</name>
</gene>
<feature type="binding site" evidence="12">
    <location>
        <begin position="39"/>
        <end position="46"/>
    </location>
    <ligand>
        <name>ATP</name>
        <dbReference type="ChEBI" id="CHEBI:30616"/>
    </ligand>
</feature>
<dbReference type="GO" id="GO:0005829">
    <property type="term" value="C:cytosol"/>
    <property type="evidence" value="ECO:0007669"/>
    <property type="project" value="TreeGrafter"/>
</dbReference>
<keyword evidence="7" id="KW-0413">Isomerase</keyword>
<dbReference type="Pfam" id="PF13361">
    <property type="entry name" value="UvrD_C"/>
    <property type="match status" value="1"/>
</dbReference>
<evidence type="ECO:0000256" key="10">
    <source>
        <dbReference type="ARBA" id="ARBA00034923"/>
    </source>
</evidence>
<dbReference type="Proteomes" id="UP000295777">
    <property type="component" value="Unassembled WGS sequence"/>
</dbReference>
<evidence type="ECO:0000256" key="6">
    <source>
        <dbReference type="ARBA" id="ARBA00023125"/>
    </source>
</evidence>
<dbReference type="PROSITE" id="PS51198">
    <property type="entry name" value="UVRD_HELICASE_ATP_BIND"/>
    <property type="match status" value="1"/>
</dbReference>
<feature type="domain" description="UvrD-like helicase ATP-binding" evidence="13">
    <location>
        <begin position="18"/>
        <end position="335"/>
    </location>
</feature>
<dbReference type="PANTHER" id="PTHR11070">
    <property type="entry name" value="UVRD / RECB / PCRA DNA HELICASE FAMILY MEMBER"/>
    <property type="match status" value="1"/>
</dbReference>
<protein>
    <recommendedName>
        <fullName evidence="9">DNA 3'-5' helicase</fullName>
        <ecNumber evidence="9">5.6.2.4</ecNumber>
    </recommendedName>
    <alternativeName>
        <fullName evidence="10">DNA 3'-5' helicase II</fullName>
    </alternativeName>
</protein>
<proteinExistence type="inferred from homology"/>
<dbReference type="GO" id="GO:0043138">
    <property type="term" value="F:3'-5' DNA helicase activity"/>
    <property type="evidence" value="ECO:0007669"/>
    <property type="project" value="UniProtKB-EC"/>
</dbReference>
<name>A0A4R1G9K2_9BACT</name>
<dbReference type="InterPro" id="IPR014016">
    <property type="entry name" value="UvrD-like_ATP-bd"/>
</dbReference>
<dbReference type="GO" id="GO:0000725">
    <property type="term" value="P:recombinational repair"/>
    <property type="evidence" value="ECO:0007669"/>
    <property type="project" value="TreeGrafter"/>
</dbReference>
<dbReference type="GO" id="GO:0033202">
    <property type="term" value="C:DNA helicase complex"/>
    <property type="evidence" value="ECO:0007669"/>
    <property type="project" value="TreeGrafter"/>
</dbReference>
<evidence type="ECO:0000256" key="3">
    <source>
        <dbReference type="ARBA" id="ARBA00022801"/>
    </source>
</evidence>
<dbReference type="GO" id="GO:0003677">
    <property type="term" value="F:DNA binding"/>
    <property type="evidence" value="ECO:0007669"/>
    <property type="project" value="UniProtKB-KW"/>
</dbReference>
<evidence type="ECO:0000313" key="15">
    <source>
        <dbReference type="Proteomes" id="UP000295777"/>
    </source>
</evidence>